<gene>
    <name evidence="2" type="ORF">J2045_001497</name>
</gene>
<keyword evidence="1" id="KW-0812">Transmembrane</keyword>
<accession>A0ABU0G5B8</accession>
<comment type="caution">
    <text evidence="2">The sequence shown here is derived from an EMBL/GenBank/DDBJ whole genome shotgun (WGS) entry which is preliminary data.</text>
</comment>
<evidence type="ECO:0000313" key="3">
    <source>
        <dbReference type="Proteomes" id="UP001238496"/>
    </source>
</evidence>
<keyword evidence="1" id="KW-0472">Membrane</keyword>
<proteinExistence type="predicted"/>
<protein>
    <submittedName>
        <fullName evidence="2">Uncharacterized protein</fullName>
    </submittedName>
</protein>
<keyword evidence="1" id="KW-1133">Transmembrane helix</keyword>
<name>A0ABU0G5B8_9HYPH</name>
<reference evidence="2 3" key="1">
    <citation type="submission" date="2023-07" db="EMBL/GenBank/DDBJ databases">
        <title>Genomic Encyclopedia of Type Strains, Phase IV (KMG-IV): sequencing the most valuable type-strain genomes for metagenomic binning, comparative biology and taxonomic classification.</title>
        <authorList>
            <person name="Goeker M."/>
        </authorList>
    </citation>
    <scope>NUCLEOTIDE SEQUENCE [LARGE SCALE GENOMIC DNA]</scope>
    <source>
        <strain evidence="2 3">DSM 1111</strain>
    </source>
</reference>
<keyword evidence="3" id="KW-1185">Reference proteome</keyword>
<dbReference type="Proteomes" id="UP001238496">
    <property type="component" value="Unassembled WGS sequence"/>
</dbReference>
<evidence type="ECO:0000313" key="2">
    <source>
        <dbReference type="EMBL" id="MDQ0420478.1"/>
    </source>
</evidence>
<dbReference type="EMBL" id="JAUSUW010000003">
    <property type="protein sequence ID" value="MDQ0420478.1"/>
    <property type="molecule type" value="Genomic_DNA"/>
</dbReference>
<dbReference type="RefSeq" id="WP_307371099.1">
    <property type="nucleotide sequence ID" value="NZ_JAUSUW010000003.1"/>
</dbReference>
<sequence length="54" mass="5941">MNTAPITTWEGAEAYFTFANSPGILMLLSLIGAGLCVWTIVSMAKHENDCYKKM</sequence>
<feature type="transmembrane region" description="Helical" evidence="1">
    <location>
        <begin position="24"/>
        <end position="44"/>
    </location>
</feature>
<evidence type="ECO:0000256" key="1">
    <source>
        <dbReference type="SAM" id="Phobius"/>
    </source>
</evidence>
<organism evidence="2 3">
    <name type="scientific">Peteryoungia aggregata LMG 23059</name>
    <dbReference type="NCBI Taxonomy" id="1368425"/>
    <lineage>
        <taxon>Bacteria</taxon>
        <taxon>Pseudomonadati</taxon>
        <taxon>Pseudomonadota</taxon>
        <taxon>Alphaproteobacteria</taxon>
        <taxon>Hyphomicrobiales</taxon>
        <taxon>Rhizobiaceae</taxon>
        <taxon>Peteryoungia</taxon>
    </lineage>
</organism>